<dbReference type="AlphaFoldDB" id="A0AAD6NW39"/>
<sequence>MLVGSSAFNSILHSLFVKFYKPLKSSFVNFNQNPCIPWRIHHYKYPKSQDFFGGDAIFLSSKLIQNGTTLLDHSYYSNVTYPFPFSRFLTLPETLNPRSQAGAGAGAGAGASIIDGSVQAKVLVSALLSGSTQDLLILIPAP</sequence>
<name>A0AAD6NW39_9ROSI</name>
<evidence type="ECO:0000313" key="2">
    <source>
        <dbReference type="Proteomes" id="UP001162972"/>
    </source>
</evidence>
<comment type="caution">
    <text evidence="1">The sequence shown here is derived from an EMBL/GenBank/DDBJ whole genome shotgun (WGS) entry which is preliminary data.</text>
</comment>
<gene>
    <name evidence="1" type="ORF">OIU84_010901</name>
</gene>
<dbReference type="EMBL" id="JAPFFJ010000016">
    <property type="protein sequence ID" value="KAJ6407502.1"/>
    <property type="molecule type" value="Genomic_DNA"/>
</dbReference>
<evidence type="ECO:0000313" key="1">
    <source>
        <dbReference type="EMBL" id="KAJ6407502.1"/>
    </source>
</evidence>
<keyword evidence="2" id="KW-1185">Reference proteome</keyword>
<dbReference type="Proteomes" id="UP001162972">
    <property type="component" value="Chromosome 6"/>
</dbReference>
<protein>
    <submittedName>
        <fullName evidence="1">Uncharacterized protein</fullName>
    </submittedName>
</protein>
<proteinExistence type="predicted"/>
<organism evidence="1 2">
    <name type="scientific">Salix udensis</name>
    <dbReference type="NCBI Taxonomy" id="889485"/>
    <lineage>
        <taxon>Eukaryota</taxon>
        <taxon>Viridiplantae</taxon>
        <taxon>Streptophyta</taxon>
        <taxon>Embryophyta</taxon>
        <taxon>Tracheophyta</taxon>
        <taxon>Spermatophyta</taxon>
        <taxon>Magnoliopsida</taxon>
        <taxon>eudicotyledons</taxon>
        <taxon>Gunneridae</taxon>
        <taxon>Pentapetalae</taxon>
        <taxon>rosids</taxon>
        <taxon>fabids</taxon>
        <taxon>Malpighiales</taxon>
        <taxon>Salicaceae</taxon>
        <taxon>Saliceae</taxon>
        <taxon>Salix</taxon>
    </lineage>
</organism>
<accession>A0AAD6NW39</accession>
<reference evidence="1 2" key="1">
    <citation type="journal article" date="2023" name="Int. J. Mol. Sci.">
        <title>De Novo Assembly and Annotation of 11 Diverse Shrub Willow (Salix) Genomes Reveals Novel Gene Organization in Sex-Linked Regions.</title>
        <authorList>
            <person name="Hyden B."/>
            <person name="Feng K."/>
            <person name="Yates T.B."/>
            <person name="Jawdy S."/>
            <person name="Cereghino C."/>
            <person name="Smart L.B."/>
            <person name="Muchero W."/>
        </authorList>
    </citation>
    <scope>NUCLEOTIDE SEQUENCE [LARGE SCALE GENOMIC DNA]</scope>
    <source>
        <tissue evidence="1">Shoot tip</tissue>
    </source>
</reference>